<dbReference type="InterPro" id="IPR022398">
    <property type="entry name" value="Peptidase_S8_His-AS"/>
</dbReference>
<keyword evidence="2 6" id="KW-0645">Protease</keyword>
<dbReference type="Gene3D" id="2.120.10.80">
    <property type="entry name" value="Kelch-type beta propeller"/>
    <property type="match status" value="1"/>
</dbReference>
<protein>
    <submittedName>
        <fullName evidence="12">S8 family serine peptidase</fullName>
    </submittedName>
</protein>
<evidence type="ECO:0000256" key="2">
    <source>
        <dbReference type="ARBA" id="ARBA00022670"/>
    </source>
</evidence>
<evidence type="ECO:0000256" key="1">
    <source>
        <dbReference type="ARBA" id="ARBA00011073"/>
    </source>
</evidence>
<dbReference type="PROSITE" id="PS00136">
    <property type="entry name" value="SUBTILASE_ASP"/>
    <property type="match status" value="1"/>
</dbReference>
<dbReference type="InterPro" id="IPR015500">
    <property type="entry name" value="Peptidase_S8_subtilisin-rel"/>
</dbReference>
<evidence type="ECO:0000259" key="11">
    <source>
        <dbReference type="Pfam" id="PF00082"/>
    </source>
</evidence>
<proteinExistence type="inferred from homology"/>
<dbReference type="PROSITE" id="PS00137">
    <property type="entry name" value="SUBTILASE_HIS"/>
    <property type="match status" value="1"/>
</dbReference>
<feature type="chain" id="PRO_5032979301" evidence="10">
    <location>
        <begin position="29"/>
        <end position="1173"/>
    </location>
</feature>
<feature type="active site" description="Charge relay system" evidence="5 6">
    <location>
        <position position="678"/>
    </location>
</feature>
<keyword evidence="10" id="KW-0732">Signal</keyword>
<dbReference type="RefSeq" id="WP_185905557.1">
    <property type="nucleotide sequence ID" value="NZ_JACMSE010000007.1"/>
</dbReference>
<evidence type="ECO:0000256" key="4">
    <source>
        <dbReference type="ARBA" id="ARBA00022825"/>
    </source>
</evidence>
<dbReference type="Gene3D" id="3.40.50.200">
    <property type="entry name" value="Peptidase S8/S53 domain"/>
    <property type="match status" value="2"/>
</dbReference>
<evidence type="ECO:0000256" key="6">
    <source>
        <dbReference type="PROSITE-ProRule" id="PRU01240"/>
    </source>
</evidence>
<organism evidence="12 13">
    <name type="scientific">Gordonibacter massiliensis</name>
    <name type="common">ex Traore et al. 2017</name>
    <dbReference type="NCBI Taxonomy" id="1841863"/>
    <lineage>
        <taxon>Bacteria</taxon>
        <taxon>Bacillati</taxon>
        <taxon>Actinomycetota</taxon>
        <taxon>Coriobacteriia</taxon>
        <taxon>Eggerthellales</taxon>
        <taxon>Eggerthellaceae</taxon>
        <taxon>Gordonibacter</taxon>
    </lineage>
</organism>
<dbReference type="SUPFAM" id="SSF117281">
    <property type="entry name" value="Kelch motif"/>
    <property type="match status" value="1"/>
</dbReference>
<keyword evidence="4 6" id="KW-0720">Serine protease</keyword>
<dbReference type="Pfam" id="PF00082">
    <property type="entry name" value="Peptidase_S8"/>
    <property type="match status" value="2"/>
</dbReference>
<dbReference type="InterPro" id="IPR050131">
    <property type="entry name" value="Peptidase_S8_subtilisin-like"/>
</dbReference>
<accession>A0A842JKQ6</accession>
<evidence type="ECO:0000256" key="5">
    <source>
        <dbReference type="PIRSR" id="PIRSR615500-1"/>
    </source>
</evidence>
<evidence type="ECO:0000313" key="12">
    <source>
        <dbReference type="EMBL" id="MBC2889779.1"/>
    </source>
</evidence>
<dbReference type="GO" id="GO:0006508">
    <property type="term" value="P:proteolysis"/>
    <property type="evidence" value="ECO:0007669"/>
    <property type="project" value="UniProtKB-KW"/>
</dbReference>
<evidence type="ECO:0000256" key="10">
    <source>
        <dbReference type="SAM" id="SignalP"/>
    </source>
</evidence>
<keyword evidence="3 6" id="KW-0378">Hydrolase</keyword>
<dbReference type="InterPro" id="IPR036852">
    <property type="entry name" value="Peptidase_S8/S53_dom_sf"/>
</dbReference>
<keyword evidence="9" id="KW-1133">Transmembrane helix</keyword>
<comment type="caution">
    <text evidence="12">The sequence shown here is derived from an EMBL/GenBank/DDBJ whole genome shotgun (WGS) entry which is preliminary data.</text>
</comment>
<name>A0A842JKQ6_9ACTN</name>
<dbReference type="PANTHER" id="PTHR43806">
    <property type="entry name" value="PEPTIDASE S8"/>
    <property type="match status" value="1"/>
</dbReference>
<dbReference type="InterPro" id="IPR015915">
    <property type="entry name" value="Kelch-typ_b-propeller"/>
</dbReference>
<keyword evidence="13" id="KW-1185">Reference proteome</keyword>
<gene>
    <name evidence="12" type="ORF">H7313_10580</name>
</gene>
<feature type="domain" description="Peptidase S8/S53" evidence="11">
    <location>
        <begin position="267"/>
        <end position="477"/>
    </location>
</feature>
<feature type="domain" description="Peptidase S8/S53" evidence="11">
    <location>
        <begin position="668"/>
        <end position="708"/>
    </location>
</feature>
<evidence type="ECO:0000256" key="8">
    <source>
        <dbReference type="SAM" id="MobiDB-lite"/>
    </source>
</evidence>
<keyword evidence="9" id="KW-0812">Transmembrane</keyword>
<evidence type="ECO:0000256" key="7">
    <source>
        <dbReference type="RuleBase" id="RU003355"/>
    </source>
</evidence>
<dbReference type="AlphaFoldDB" id="A0A842JKQ6"/>
<reference evidence="12 13" key="1">
    <citation type="submission" date="2020-08" db="EMBL/GenBank/DDBJ databases">
        <authorList>
            <person name="Liu C."/>
            <person name="Sun Q."/>
        </authorList>
    </citation>
    <scope>NUCLEOTIDE SEQUENCE [LARGE SCALE GENOMIC DNA]</scope>
    <source>
        <strain evidence="12 13">N22</strain>
    </source>
</reference>
<feature type="active site" description="Charge relay system" evidence="5 6">
    <location>
        <position position="323"/>
    </location>
</feature>
<feature type="region of interest" description="Disordered" evidence="8">
    <location>
        <begin position="154"/>
        <end position="198"/>
    </location>
</feature>
<dbReference type="GO" id="GO:0004252">
    <property type="term" value="F:serine-type endopeptidase activity"/>
    <property type="evidence" value="ECO:0007669"/>
    <property type="project" value="UniProtKB-UniRule"/>
</dbReference>
<feature type="transmembrane region" description="Helical" evidence="9">
    <location>
        <begin position="1145"/>
        <end position="1166"/>
    </location>
</feature>
<dbReference type="SUPFAM" id="SSF52743">
    <property type="entry name" value="Subtilisin-like"/>
    <property type="match status" value="1"/>
</dbReference>
<dbReference type="EMBL" id="JACMSE010000007">
    <property type="protein sequence ID" value="MBC2889779.1"/>
    <property type="molecule type" value="Genomic_DNA"/>
</dbReference>
<dbReference type="InterPro" id="IPR023827">
    <property type="entry name" value="Peptidase_S8_Asp-AS"/>
</dbReference>
<comment type="similarity">
    <text evidence="1 6 7">Belongs to the peptidase S8 family.</text>
</comment>
<feature type="compositionally biased region" description="Low complexity" evidence="8">
    <location>
        <begin position="189"/>
        <end position="198"/>
    </location>
</feature>
<evidence type="ECO:0000256" key="3">
    <source>
        <dbReference type="ARBA" id="ARBA00022801"/>
    </source>
</evidence>
<dbReference type="InterPro" id="IPR000209">
    <property type="entry name" value="Peptidase_S8/S53_dom"/>
</dbReference>
<keyword evidence="9" id="KW-0472">Membrane</keyword>
<evidence type="ECO:0000313" key="13">
    <source>
        <dbReference type="Proteomes" id="UP000587396"/>
    </source>
</evidence>
<dbReference type="PRINTS" id="PR00723">
    <property type="entry name" value="SUBTILISIN"/>
</dbReference>
<dbReference type="PANTHER" id="PTHR43806:SF11">
    <property type="entry name" value="CEREVISIN-RELATED"/>
    <property type="match status" value="1"/>
</dbReference>
<dbReference type="InterPro" id="IPR023828">
    <property type="entry name" value="Peptidase_S8_Ser-AS"/>
</dbReference>
<sequence>MLRIRSKFLLCALSLALALSLTPVVALADEDSPAPAPIEAAHVEHEAVVCYYPDAPARNGRIAPFGADLLSSAQTLAQVPKEAVEEAVGGDLPSSGESASAGASAIGLLSNDGLNGGYVIACVRDESKTTEQLIAELSQDERVVFAEPNYLAETATLEDEQTKVPAEEAETEAAEGAEATENADDAEAASEPASPPAENTAIAANSIEAPNEAGELAGAPHETPYRDMTGYQWGYENTGQINGASGFDMGYAEWNSKTYDGGKAPTDPVIAVIDTGIDNTNIDLANKMWSRSKDPAWANLPGGEHGYDYFKPGEDGTGDPDGHGTHCAGAIAAEWNGVGTSGLSERAQLMAVRGPGVVSGYVASFGYVLQAKQLGVNLKATSNSWIMADVSRAMDVVITALGQAGVISIFGSGNTNANLDTLGFMTSTLAHNPYVVVVDAATNRGDFGRFSNYGMRTTDVVAPGQSILSTYSSSSSSIQYLPEFDAARALYTGFESGEENAWTFHEGDSTSGPAPATTTAWSYEGSQAATVNIVDAEQGATLVSDVRDISSTGASVDGDTKAYFTLHALATGGVEGSEADMPVADVYVRNTAGGMSAAARAGTATVTKDTWTAASFLLPDDTDFKNFQVKIVCHVGAISTLGSFKERPNVTGTAVLDALGVGLMGKDDSQFAYSTGTSMACPTVAGAAAVIAEQNPSLEGEALAATIKGCVADYPAFADRCSSGGMVDLRYLGNLKPVVNGATDNGSTVEVEGYFFGDAPTVAFDGAPTTWSSRKDGPDGKTTLTVAKPAGFAGGQTMVSVAQANGREGHDLFEVGRATDVTYFDNANLPLPPEIEGCADWQLCGFGAYVYCVPRNTVANMDTAVYDSIQRFDESTNSWSYVALPEKMSCMSATDWNGKLAVLGYTADSSKLYLYDGSTWKLAASFPENDPASVLVLTTIGTDGKDLYTFGGITASGETAAINRIDLDANSFEHIGDLSDTRHAASVAYSEGTFLVTNGYKLDVYMTVNQLVDRVRIADGVATSEAVPIPTGVTQTGGLAWGTGAVAGGFIATGALNATSSADTYTYNLQANAWSDFDKRASDSPLALVQGTVHRGKFYVLASMNTNPQNYVFASTAVNASPKPVDPSPIVPDALVKTGDPLSGASAALVLAALACASAAAIALGARKKESKR</sequence>
<dbReference type="Proteomes" id="UP000587396">
    <property type="component" value="Unassembled WGS sequence"/>
</dbReference>
<evidence type="ECO:0000256" key="9">
    <source>
        <dbReference type="SAM" id="Phobius"/>
    </source>
</evidence>
<dbReference type="PROSITE" id="PS51892">
    <property type="entry name" value="SUBTILASE"/>
    <property type="match status" value="1"/>
</dbReference>
<feature type="signal peptide" evidence="10">
    <location>
        <begin position="1"/>
        <end position="28"/>
    </location>
</feature>
<dbReference type="PROSITE" id="PS00138">
    <property type="entry name" value="SUBTILASE_SER"/>
    <property type="match status" value="1"/>
</dbReference>
<feature type="active site" description="Charge relay system" evidence="5 6">
    <location>
        <position position="274"/>
    </location>
</feature>